<keyword evidence="3" id="KW-0808">Transferase</keyword>
<dbReference type="OrthoDB" id="414243at2759"/>
<dbReference type="Gene3D" id="3.40.30.10">
    <property type="entry name" value="Glutaredoxin"/>
    <property type="match status" value="1"/>
</dbReference>
<dbReference type="EC" id="2.5.1.18" evidence="2"/>
<dbReference type="InterPro" id="IPR004046">
    <property type="entry name" value="GST_C"/>
</dbReference>
<evidence type="ECO:0000256" key="3">
    <source>
        <dbReference type="ARBA" id="ARBA00022679"/>
    </source>
</evidence>
<reference evidence="8" key="1">
    <citation type="submission" date="2021-03" db="EMBL/GenBank/DDBJ databases">
        <title>Chromosome level genome of the anhydrobiotic midge Polypedilum vanderplanki.</title>
        <authorList>
            <person name="Yoshida Y."/>
            <person name="Kikawada T."/>
            <person name="Gusev O."/>
        </authorList>
    </citation>
    <scope>NUCLEOTIDE SEQUENCE</scope>
    <source>
        <strain evidence="8">NIAS01</strain>
        <tissue evidence="8">Whole body or cell culture</tissue>
    </source>
</reference>
<evidence type="ECO:0000259" key="7">
    <source>
        <dbReference type="PROSITE" id="PS50405"/>
    </source>
</evidence>
<dbReference type="PROSITE" id="PS50405">
    <property type="entry name" value="GST_CTER"/>
    <property type="match status" value="1"/>
</dbReference>
<dbReference type="SFLD" id="SFLDG00363">
    <property type="entry name" value="AMPS_(cytGST):_Alpha-__Mu-__Pi"/>
    <property type="match status" value="1"/>
</dbReference>
<dbReference type="EMBL" id="JADBJN010000004">
    <property type="protein sequence ID" value="KAG5668483.1"/>
    <property type="molecule type" value="Genomic_DNA"/>
</dbReference>
<evidence type="ECO:0000256" key="2">
    <source>
        <dbReference type="ARBA" id="ARBA00012452"/>
    </source>
</evidence>
<evidence type="ECO:0000259" key="6">
    <source>
        <dbReference type="PROSITE" id="PS50404"/>
    </source>
</evidence>
<dbReference type="SFLD" id="SFLDS00019">
    <property type="entry name" value="Glutathione_Transferase_(cytos"/>
    <property type="match status" value="1"/>
</dbReference>
<dbReference type="Proteomes" id="UP001107558">
    <property type="component" value="Chromosome 4"/>
</dbReference>
<proteinExistence type="inferred from homology"/>
<dbReference type="CDD" id="cd03192">
    <property type="entry name" value="GST_C_Sigma_like"/>
    <property type="match status" value="1"/>
</dbReference>
<protein>
    <recommendedName>
        <fullName evidence="2">glutathione transferase</fullName>
        <ecNumber evidence="2">2.5.1.18</ecNumber>
    </recommendedName>
</protein>
<keyword evidence="9" id="KW-1185">Reference proteome</keyword>
<dbReference type="SUPFAM" id="SSF47616">
    <property type="entry name" value="GST C-terminal domain-like"/>
    <property type="match status" value="1"/>
</dbReference>
<dbReference type="CDD" id="cd03039">
    <property type="entry name" value="GST_N_Sigma_like"/>
    <property type="match status" value="1"/>
</dbReference>
<dbReference type="Pfam" id="PF13409">
    <property type="entry name" value="GST_N_2"/>
    <property type="match status" value="1"/>
</dbReference>
<dbReference type="Pfam" id="PF14497">
    <property type="entry name" value="GST_C_3"/>
    <property type="match status" value="1"/>
</dbReference>
<evidence type="ECO:0000256" key="4">
    <source>
        <dbReference type="ARBA" id="ARBA00038317"/>
    </source>
</evidence>
<organism evidence="8 9">
    <name type="scientific">Polypedilum vanderplanki</name>
    <name type="common">Sleeping chironomid midge</name>
    <dbReference type="NCBI Taxonomy" id="319348"/>
    <lineage>
        <taxon>Eukaryota</taxon>
        <taxon>Metazoa</taxon>
        <taxon>Ecdysozoa</taxon>
        <taxon>Arthropoda</taxon>
        <taxon>Hexapoda</taxon>
        <taxon>Insecta</taxon>
        <taxon>Pterygota</taxon>
        <taxon>Neoptera</taxon>
        <taxon>Endopterygota</taxon>
        <taxon>Diptera</taxon>
        <taxon>Nematocera</taxon>
        <taxon>Chironomoidea</taxon>
        <taxon>Chironomidae</taxon>
        <taxon>Chironominae</taxon>
        <taxon>Polypedilum</taxon>
        <taxon>Polypedilum</taxon>
    </lineage>
</organism>
<comment type="similarity">
    <text evidence="4">Belongs to the GST superfamily. Sigma family.</text>
</comment>
<dbReference type="InterPro" id="IPR040079">
    <property type="entry name" value="Glutathione_S-Trfase"/>
</dbReference>
<evidence type="ECO:0000313" key="9">
    <source>
        <dbReference type="Proteomes" id="UP001107558"/>
    </source>
</evidence>
<evidence type="ECO:0000256" key="5">
    <source>
        <dbReference type="ARBA" id="ARBA00047960"/>
    </source>
</evidence>
<dbReference type="Gene3D" id="1.20.1050.10">
    <property type="match status" value="1"/>
</dbReference>
<sequence>MPTYKVSYFTFSGLGEPVRYTAAYCNVDFIDNRVTWEEWSKLKSTTPLGQMPILEIDGKVYHQSIPICRYLGNKFNLTGDNAEEIYEVDVAAETVNELRGKVGMWAYSCKREKNEKYEELIKKTIPSYLSKLDEQAGKNGGFLAIKDKITWADCFATGVLEYINSLVDLDVLVDYKNLQKVRENVVSSEGVKKYLKNRPAEGENPFKTW</sequence>
<dbReference type="SUPFAM" id="SSF52833">
    <property type="entry name" value="Thioredoxin-like"/>
    <property type="match status" value="1"/>
</dbReference>
<dbReference type="InterPro" id="IPR050213">
    <property type="entry name" value="GST_superfamily"/>
</dbReference>
<dbReference type="AlphaFoldDB" id="A0A9J6BG63"/>
<dbReference type="InterPro" id="IPR010987">
    <property type="entry name" value="Glutathione-S-Trfase_C-like"/>
</dbReference>
<dbReference type="PANTHER" id="PTHR11571:SF224">
    <property type="entry name" value="HEMATOPOIETIC PROSTAGLANDIN D SYNTHASE"/>
    <property type="match status" value="1"/>
</dbReference>
<dbReference type="InterPro" id="IPR036249">
    <property type="entry name" value="Thioredoxin-like_sf"/>
</dbReference>
<dbReference type="GO" id="GO:0006749">
    <property type="term" value="P:glutathione metabolic process"/>
    <property type="evidence" value="ECO:0007669"/>
    <property type="project" value="TreeGrafter"/>
</dbReference>
<dbReference type="SFLD" id="SFLDG01205">
    <property type="entry name" value="AMPS.1"/>
    <property type="match status" value="1"/>
</dbReference>
<dbReference type="FunFam" id="3.40.30.10:FF:000258">
    <property type="entry name" value="Glutathione S-transferase"/>
    <property type="match status" value="1"/>
</dbReference>
<feature type="domain" description="GST N-terminal" evidence="6">
    <location>
        <begin position="2"/>
        <end position="79"/>
    </location>
</feature>
<comment type="catalytic activity">
    <reaction evidence="5">
        <text>RX + glutathione = an S-substituted glutathione + a halide anion + H(+)</text>
        <dbReference type="Rhea" id="RHEA:16437"/>
        <dbReference type="ChEBI" id="CHEBI:15378"/>
        <dbReference type="ChEBI" id="CHEBI:16042"/>
        <dbReference type="ChEBI" id="CHEBI:17792"/>
        <dbReference type="ChEBI" id="CHEBI:57925"/>
        <dbReference type="ChEBI" id="CHEBI:90779"/>
        <dbReference type="EC" id="2.5.1.18"/>
    </reaction>
</comment>
<dbReference type="PANTHER" id="PTHR11571">
    <property type="entry name" value="GLUTATHIONE S-TRANSFERASE"/>
    <property type="match status" value="1"/>
</dbReference>
<gene>
    <name evidence="8" type="ORF">PVAND_016422</name>
</gene>
<dbReference type="GO" id="GO:0004364">
    <property type="term" value="F:glutathione transferase activity"/>
    <property type="evidence" value="ECO:0007669"/>
    <property type="project" value="UniProtKB-EC"/>
</dbReference>
<comment type="subunit">
    <text evidence="1">Homodimer.</text>
</comment>
<evidence type="ECO:0000313" key="8">
    <source>
        <dbReference type="EMBL" id="KAG5668483.1"/>
    </source>
</evidence>
<dbReference type="InterPro" id="IPR036282">
    <property type="entry name" value="Glutathione-S-Trfase_C_sf"/>
</dbReference>
<comment type="caution">
    <text evidence="8">The sequence shown here is derived from an EMBL/GenBank/DDBJ whole genome shotgun (WGS) entry which is preliminary data.</text>
</comment>
<dbReference type="FunFam" id="1.20.1050.10:FF:000030">
    <property type="entry name" value="Glutathione S-transferase S1"/>
    <property type="match status" value="1"/>
</dbReference>
<evidence type="ECO:0000256" key="1">
    <source>
        <dbReference type="ARBA" id="ARBA00011738"/>
    </source>
</evidence>
<dbReference type="PROSITE" id="PS50404">
    <property type="entry name" value="GST_NTER"/>
    <property type="match status" value="1"/>
</dbReference>
<name>A0A9J6BG63_POLVA</name>
<feature type="domain" description="GST C-terminal" evidence="7">
    <location>
        <begin position="81"/>
        <end position="206"/>
    </location>
</feature>
<dbReference type="InterPro" id="IPR004045">
    <property type="entry name" value="Glutathione_S-Trfase_N"/>
</dbReference>
<accession>A0A9J6BG63</accession>